<evidence type="ECO:0000256" key="5">
    <source>
        <dbReference type="ARBA" id="ARBA00023163"/>
    </source>
</evidence>
<evidence type="ECO:0000256" key="1">
    <source>
        <dbReference type="ARBA" id="ARBA00010641"/>
    </source>
</evidence>
<dbReference type="Pfam" id="PF04542">
    <property type="entry name" value="Sigma70_r2"/>
    <property type="match status" value="1"/>
</dbReference>
<name>A0ABN2X6F4_9ACTN</name>
<protein>
    <recommendedName>
        <fullName evidence="11">Ricin B lectin domain-containing protein</fullName>
    </recommendedName>
</protein>
<reference evidence="9 10" key="1">
    <citation type="journal article" date="2019" name="Int. J. Syst. Evol. Microbiol.">
        <title>The Global Catalogue of Microorganisms (GCM) 10K type strain sequencing project: providing services to taxonomists for standard genome sequencing and annotation.</title>
        <authorList>
            <consortium name="The Broad Institute Genomics Platform"/>
            <consortium name="The Broad Institute Genome Sequencing Center for Infectious Disease"/>
            <person name="Wu L."/>
            <person name="Ma J."/>
        </authorList>
    </citation>
    <scope>NUCLEOTIDE SEQUENCE [LARGE SCALE GENOMIC DNA]</scope>
    <source>
        <strain evidence="9 10">JCM 15478</strain>
    </source>
</reference>
<dbReference type="SUPFAM" id="SSF50370">
    <property type="entry name" value="Ricin B-like lectins"/>
    <property type="match status" value="1"/>
</dbReference>
<keyword evidence="3" id="KW-0731">Sigma factor</keyword>
<evidence type="ECO:0000313" key="9">
    <source>
        <dbReference type="EMBL" id="GAA2105385.1"/>
    </source>
</evidence>
<feature type="compositionally biased region" description="Low complexity" evidence="6">
    <location>
        <begin position="1"/>
        <end position="24"/>
    </location>
</feature>
<dbReference type="Gene3D" id="2.80.10.50">
    <property type="match status" value="1"/>
</dbReference>
<dbReference type="InterPro" id="IPR000772">
    <property type="entry name" value="Ricin_B_lectin"/>
</dbReference>
<comment type="caution">
    <text evidence="9">The sequence shown here is derived from an EMBL/GenBank/DDBJ whole genome shotgun (WGS) entry which is preliminary data.</text>
</comment>
<keyword evidence="4" id="KW-0238">DNA-binding</keyword>
<evidence type="ECO:0008006" key="11">
    <source>
        <dbReference type="Google" id="ProtNLM"/>
    </source>
</evidence>
<dbReference type="PANTHER" id="PTHR43133">
    <property type="entry name" value="RNA POLYMERASE ECF-TYPE SIGMA FACTO"/>
    <property type="match status" value="1"/>
</dbReference>
<dbReference type="EMBL" id="BAAAPE010000032">
    <property type="protein sequence ID" value="GAA2105385.1"/>
    <property type="molecule type" value="Genomic_DNA"/>
</dbReference>
<dbReference type="InterPro" id="IPR039425">
    <property type="entry name" value="RNA_pol_sigma-70-like"/>
</dbReference>
<sequence>MTAMLPSGTNGTNGTSGTNGPTSPISGPASGPVSRTDRPADSDAALTAAIRTGPPEVSQAALDELYRRHRPAVLAYARNCCRDAHTAEDLASEAFVRTLQALRSGGGPTEAWRPYLLTTVRRTAAAWYDTARRTELAPDFDRWLSDATDPDAESGEERMLRLEDEQLVLRAFRSLPERWQTALWHATVEDEPAPRTAALLGISPSGLASLTARAREGLREAYLTVHAERVQSSPHASEECRRYTGLLAASIRRTGRRTNRDLERHLSTCPECHRARLELTRLNTGLRTVLPAAVLLWAGSAYLTKATAVTAVTATAATGAAGAGTASAGTAATATGIAASTKIACAVGASVLALAIGGFVLYPDGDDPDRAAPEPTRRAATATPEDSAPPSPKPKPKPSKGGRKKPSRKPDRTTHRPPAWSPAADARTRLRVASTGRCMDIAAAAGAQPREAACTGGRSQQWELLVDRAAQEARIRNRATGMCLVHTGAEADGSPVRQQRACDSSSRSARWTYYKGGENNTSDDTIVFAQKGSGLYFLGLDDWNEAANGQPHAATIGTTANYYNTKSLRFTYDGTLF</sequence>
<feature type="compositionally biased region" description="Basic residues" evidence="6">
    <location>
        <begin position="394"/>
        <end position="407"/>
    </location>
</feature>
<feature type="compositionally biased region" description="Basic and acidic residues" evidence="6">
    <location>
        <begin position="368"/>
        <end position="377"/>
    </location>
</feature>
<dbReference type="SUPFAM" id="SSF88946">
    <property type="entry name" value="Sigma2 domain of RNA polymerase sigma factors"/>
    <property type="match status" value="1"/>
</dbReference>
<dbReference type="Gene3D" id="1.10.10.10">
    <property type="entry name" value="Winged helix-like DNA-binding domain superfamily/Winged helix DNA-binding domain"/>
    <property type="match status" value="1"/>
</dbReference>
<organism evidence="9 10">
    <name type="scientific">Streptomyces albiaxialis</name>
    <dbReference type="NCBI Taxonomy" id="329523"/>
    <lineage>
        <taxon>Bacteria</taxon>
        <taxon>Bacillati</taxon>
        <taxon>Actinomycetota</taxon>
        <taxon>Actinomycetes</taxon>
        <taxon>Kitasatosporales</taxon>
        <taxon>Streptomycetaceae</taxon>
        <taxon>Streptomyces</taxon>
    </lineage>
</organism>
<dbReference type="InterPro" id="IPR013325">
    <property type="entry name" value="RNA_pol_sigma_r2"/>
</dbReference>
<keyword evidence="10" id="KW-1185">Reference proteome</keyword>
<feature type="domain" description="RNA polymerase sigma-70 region 2" evidence="7">
    <location>
        <begin position="65"/>
        <end position="133"/>
    </location>
</feature>
<dbReference type="Pfam" id="PF14200">
    <property type="entry name" value="RicinB_lectin_2"/>
    <property type="match status" value="1"/>
</dbReference>
<gene>
    <name evidence="9" type="ORF">GCM10009801_81720</name>
</gene>
<keyword evidence="5" id="KW-0804">Transcription</keyword>
<feature type="region of interest" description="Disordered" evidence="6">
    <location>
        <begin position="1"/>
        <end position="42"/>
    </location>
</feature>
<evidence type="ECO:0000256" key="2">
    <source>
        <dbReference type="ARBA" id="ARBA00023015"/>
    </source>
</evidence>
<dbReference type="CDD" id="cd00161">
    <property type="entry name" value="beta-trefoil_Ricin-like"/>
    <property type="match status" value="1"/>
</dbReference>
<dbReference type="PANTHER" id="PTHR43133:SF8">
    <property type="entry name" value="RNA POLYMERASE SIGMA FACTOR HI_1459-RELATED"/>
    <property type="match status" value="1"/>
</dbReference>
<evidence type="ECO:0000313" key="10">
    <source>
        <dbReference type="Proteomes" id="UP001500016"/>
    </source>
</evidence>
<dbReference type="InterPro" id="IPR007627">
    <property type="entry name" value="RNA_pol_sigma70_r2"/>
</dbReference>
<evidence type="ECO:0000256" key="3">
    <source>
        <dbReference type="ARBA" id="ARBA00023082"/>
    </source>
</evidence>
<evidence type="ECO:0000259" key="7">
    <source>
        <dbReference type="Pfam" id="PF04542"/>
    </source>
</evidence>
<dbReference type="Gene3D" id="1.10.1740.10">
    <property type="match status" value="1"/>
</dbReference>
<dbReference type="PROSITE" id="PS50231">
    <property type="entry name" value="RICIN_B_LECTIN"/>
    <property type="match status" value="1"/>
</dbReference>
<evidence type="ECO:0000259" key="8">
    <source>
        <dbReference type="Pfam" id="PF14200"/>
    </source>
</evidence>
<dbReference type="InterPro" id="IPR035992">
    <property type="entry name" value="Ricin_B-like_lectins"/>
</dbReference>
<dbReference type="SUPFAM" id="SSF88659">
    <property type="entry name" value="Sigma3 and sigma4 domains of RNA polymerase sigma factors"/>
    <property type="match status" value="1"/>
</dbReference>
<keyword evidence="2" id="KW-0805">Transcription regulation</keyword>
<comment type="similarity">
    <text evidence="1">Belongs to the sigma-70 factor family. ECF subfamily.</text>
</comment>
<accession>A0ABN2X6F4</accession>
<evidence type="ECO:0000256" key="4">
    <source>
        <dbReference type="ARBA" id="ARBA00023125"/>
    </source>
</evidence>
<proteinExistence type="inferred from homology"/>
<dbReference type="NCBIfam" id="TIGR02937">
    <property type="entry name" value="sigma70-ECF"/>
    <property type="match status" value="1"/>
</dbReference>
<dbReference type="InterPro" id="IPR014284">
    <property type="entry name" value="RNA_pol_sigma-70_dom"/>
</dbReference>
<feature type="domain" description="Ricin B lectin" evidence="8">
    <location>
        <begin position="426"/>
        <end position="498"/>
    </location>
</feature>
<dbReference type="InterPro" id="IPR036388">
    <property type="entry name" value="WH-like_DNA-bd_sf"/>
</dbReference>
<evidence type="ECO:0000256" key="6">
    <source>
        <dbReference type="SAM" id="MobiDB-lite"/>
    </source>
</evidence>
<feature type="region of interest" description="Disordered" evidence="6">
    <location>
        <begin position="367"/>
        <end position="428"/>
    </location>
</feature>
<dbReference type="InterPro" id="IPR013324">
    <property type="entry name" value="RNA_pol_sigma_r3/r4-like"/>
</dbReference>
<dbReference type="Proteomes" id="UP001500016">
    <property type="component" value="Unassembled WGS sequence"/>
</dbReference>